<dbReference type="CTD" id="36338774"/>
<evidence type="ECO:0000313" key="13">
    <source>
        <dbReference type="EMBL" id="EUB62038.1"/>
    </source>
</evidence>
<accession>W6ULW7</accession>
<dbReference type="Gene3D" id="2.60.300.12">
    <property type="entry name" value="HesB-like domain"/>
    <property type="match status" value="1"/>
</dbReference>
<sequence length="922" mass="101931">MDSGKSRLTDCENKQALKRNSSAIPGGCGIDSTDRFSASTIITSWEGETSYLLDDTPGNSSERLRWWTSTLRFYAASSPQGSADACPSGFQANASSIVNLVYHIYHIPLVTSGGSGGTYVSPSTGDVLCVLNRLSSYGDAALRGTLVASINAKDLRLYGDNSYEVKIARHLGTASAVNVIAEYKTGSRSQMESSTFVAYAPTVLYTCPHTDEQSFYRIYTKSDQLTCDLFSGISTGTRFSIGIIFLAALLYALSGSYFVWLRCGTSIAMMSSFICLMVFYRYSHLPDSGKFSIHLVVVGVLIPIFTSCLLMFLIYCCCIRKFYVQDTVPLSPSIFNPLNEPQLPFYSSYGAIGDVDDGRTNGGSFADHFFPERSSHLRFPRSHSNFTFGTGEGIYTATTTLKNTFCCCCYSRRSNQYRLWRLARLVPVLPAVLLLTSLFVGSLLNYIDALKNPPGHICFFVFIYIVLIALMYIYKNMAFGLSVALTGLYIGLNCVALLFFPNSLLPYILVDEFLILTWPEERLSVHDISVYGRNDTIFLVVWLSGSVLAGLITLCALRLSDSRDHNASRGQAAGGLCEPLMAAPTGAVVTTTSRSSHWWPLRQRLFQYWRRDRRRNRGPFTAFDEMEVTAGRQDEEELEPSVFTYFDTETFPPPYAPVEENRLQTNIAWPPQPLTDRPLAPVLPAERRAFLDRQRPMYGAALEAPLPPPPLIPMSRTQLEAAAAAPSAGPTNKQTSPCPCHTTRGRNPFDVDVEEDRAFGSQDLPAPPRDEPYGFGAAQLITFKPGSHAHMLRLRPVFHRAGPVVRVASLSTANNKIIFSPSCVKKLKELGEDHGLLRVIVDSGGCSGFQYKYEIDKNLSGDDIIIEHSGVKIVVDPQSMQFLEGSKLDYEEELIRSGFRIANNPQSDKGCSCGSSFTLKLD</sequence>
<comment type="function">
    <text evidence="6">Involved in the maturation of mitochondrial 4Fe-4S proteins functioning late in the iron-sulfur cluster assembly pathway. May be involved in the binding of an intermediate of Fe/S cluster assembly.</text>
</comment>
<evidence type="ECO:0000256" key="9">
    <source>
        <dbReference type="ARBA" id="ARBA00093471"/>
    </source>
</evidence>
<evidence type="ECO:0000256" key="10">
    <source>
        <dbReference type="SAM" id="MobiDB-lite"/>
    </source>
</evidence>
<dbReference type="GO" id="GO:0120510">
    <property type="term" value="C:mitochondrial [4Fe-4S] assembly complex"/>
    <property type="evidence" value="ECO:0007669"/>
    <property type="project" value="UniProtKB-ARBA"/>
</dbReference>
<feature type="region of interest" description="Disordered" evidence="10">
    <location>
        <begin position="719"/>
        <end position="748"/>
    </location>
</feature>
<keyword evidence="11" id="KW-0812">Transmembrane</keyword>
<dbReference type="GO" id="GO:0005506">
    <property type="term" value="F:iron ion binding"/>
    <property type="evidence" value="ECO:0007669"/>
    <property type="project" value="TreeGrafter"/>
</dbReference>
<evidence type="ECO:0000256" key="8">
    <source>
        <dbReference type="ARBA" id="ARBA00077082"/>
    </source>
</evidence>
<evidence type="ECO:0000256" key="3">
    <source>
        <dbReference type="ARBA" id="ARBA00022723"/>
    </source>
</evidence>
<evidence type="ECO:0000256" key="2">
    <source>
        <dbReference type="ARBA" id="ARBA00006718"/>
    </source>
</evidence>
<feature type="transmembrane region" description="Helical" evidence="11">
    <location>
        <begin position="422"/>
        <end position="447"/>
    </location>
</feature>
<dbReference type="GO" id="GO:0051537">
    <property type="term" value="F:2 iron, 2 sulfur cluster binding"/>
    <property type="evidence" value="ECO:0007669"/>
    <property type="project" value="TreeGrafter"/>
</dbReference>
<dbReference type="KEGG" id="egl:EGR_03059"/>
<feature type="transmembrane region" description="Helical" evidence="11">
    <location>
        <begin position="259"/>
        <end position="280"/>
    </location>
</feature>
<dbReference type="OrthoDB" id="6258762at2759"/>
<keyword evidence="11" id="KW-1133">Transmembrane helix</keyword>
<protein>
    <recommendedName>
        <fullName evidence="7">Iron-sulfur cluster assembly 2 homolog, mitochondrial</fullName>
    </recommendedName>
    <alternativeName>
        <fullName evidence="8">HESB-like domain-containing protein 1</fullName>
    </alternativeName>
</protein>
<evidence type="ECO:0000256" key="11">
    <source>
        <dbReference type="SAM" id="Phobius"/>
    </source>
</evidence>
<proteinExistence type="inferred from homology"/>
<feature type="transmembrane region" description="Helical" evidence="11">
    <location>
        <begin position="481"/>
        <end position="500"/>
    </location>
</feature>
<keyword evidence="14" id="KW-1185">Reference proteome</keyword>
<comment type="similarity">
    <text evidence="2">Belongs to the HesB/IscA family.</text>
</comment>
<comment type="caution">
    <text evidence="13">The sequence shown here is derived from an EMBL/GenBank/DDBJ whole genome shotgun (WGS) entry which is preliminary data.</text>
</comment>
<reference evidence="13 14" key="1">
    <citation type="journal article" date="2013" name="Nat. Genet.">
        <title>The genome of the hydatid tapeworm Echinococcus granulosus.</title>
        <authorList>
            <person name="Zheng H."/>
            <person name="Zhang W."/>
            <person name="Zhang L."/>
            <person name="Zhang Z."/>
            <person name="Li J."/>
            <person name="Lu G."/>
            <person name="Zhu Y."/>
            <person name="Wang Y."/>
            <person name="Huang Y."/>
            <person name="Liu J."/>
            <person name="Kang H."/>
            <person name="Chen J."/>
            <person name="Wang L."/>
            <person name="Chen A."/>
            <person name="Yu S."/>
            <person name="Gao Z."/>
            <person name="Jin L."/>
            <person name="Gu W."/>
            <person name="Wang Z."/>
            <person name="Zhao L."/>
            <person name="Shi B."/>
            <person name="Wen H."/>
            <person name="Lin R."/>
            <person name="Jones M.K."/>
            <person name="Brejova B."/>
            <person name="Vinar T."/>
            <person name="Zhao G."/>
            <person name="McManus D.P."/>
            <person name="Chen Z."/>
            <person name="Zhou Y."/>
            <person name="Wang S."/>
        </authorList>
    </citation>
    <scope>NUCLEOTIDE SEQUENCE [LARGE SCALE GENOMIC DNA]</scope>
</reference>
<dbReference type="FunFam" id="2.60.300.12:FF:000006">
    <property type="entry name" value="Iron-sulfur cluster assembly 2 mitochondrial"/>
    <property type="match status" value="1"/>
</dbReference>
<evidence type="ECO:0000256" key="5">
    <source>
        <dbReference type="ARBA" id="ARBA00023128"/>
    </source>
</evidence>
<keyword evidence="4" id="KW-0408">Iron</keyword>
<dbReference type="AlphaFoldDB" id="W6ULW7"/>
<dbReference type="EMBL" id="APAU02000015">
    <property type="protein sequence ID" value="EUB62038.1"/>
    <property type="molecule type" value="Genomic_DNA"/>
</dbReference>
<dbReference type="InterPro" id="IPR035903">
    <property type="entry name" value="HesB-like_dom_sf"/>
</dbReference>
<dbReference type="RefSeq" id="XP_024353234.1">
    <property type="nucleotide sequence ID" value="XM_024492308.1"/>
</dbReference>
<feature type="transmembrane region" description="Helical" evidence="11">
    <location>
        <begin position="292"/>
        <end position="315"/>
    </location>
</feature>
<dbReference type="GO" id="GO:0051539">
    <property type="term" value="F:4 iron, 4 sulfur cluster binding"/>
    <property type="evidence" value="ECO:0007669"/>
    <property type="project" value="TreeGrafter"/>
</dbReference>
<feature type="domain" description="Core" evidence="12">
    <location>
        <begin position="816"/>
        <end position="914"/>
    </location>
</feature>
<comment type="subunit">
    <text evidence="9">Heterotetramer; forms a dimer of dimers with IBA57. Interacts with [2Fe-2S]-ISCA2 forming the heterodimer [2Fe- 2S]-ISCA2-IBA57 complex; [2Fe-2S] cluster binding is absolutely required to promote the complex formation.</text>
</comment>
<organism evidence="13 14">
    <name type="scientific">Echinococcus granulosus</name>
    <name type="common">Hydatid tapeworm</name>
    <dbReference type="NCBI Taxonomy" id="6210"/>
    <lineage>
        <taxon>Eukaryota</taxon>
        <taxon>Metazoa</taxon>
        <taxon>Spiralia</taxon>
        <taxon>Lophotrochozoa</taxon>
        <taxon>Platyhelminthes</taxon>
        <taxon>Cestoda</taxon>
        <taxon>Eucestoda</taxon>
        <taxon>Cyclophyllidea</taxon>
        <taxon>Taeniidae</taxon>
        <taxon>Echinococcus</taxon>
        <taxon>Echinococcus granulosus group</taxon>
    </lineage>
</organism>
<feature type="transmembrane region" description="Helical" evidence="11">
    <location>
        <begin position="229"/>
        <end position="252"/>
    </location>
</feature>
<dbReference type="GeneID" id="36338774"/>
<feature type="transmembrane region" description="Helical" evidence="11">
    <location>
        <begin position="453"/>
        <end position="474"/>
    </location>
</feature>
<feature type="transmembrane region" description="Helical" evidence="11">
    <location>
        <begin position="537"/>
        <end position="559"/>
    </location>
</feature>
<dbReference type="GO" id="GO:0016226">
    <property type="term" value="P:iron-sulfur cluster assembly"/>
    <property type="evidence" value="ECO:0007669"/>
    <property type="project" value="InterPro"/>
</dbReference>
<evidence type="ECO:0000313" key="14">
    <source>
        <dbReference type="Proteomes" id="UP000019149"/>
    </source>
</evidence>
<dbReference type="SUPFAM" id="SSF89360">
    <property type="entry name" value="HesB-like domain"/>
    <property type="match status" value="1"/>
</dbReference>
<dbReference type="InterPro" id="IPR000361">
    <property type="entry name" value="ATAP_core_dom"/>
</dbReference>
<name>W6ULW7_ECHGR</name>
<gene>
    <name evidence="13" type="ORF">EGR_03059</name>
</gene>
<keyword evidence="5" id="KW-0496">Mitochondrion</keyword>
<dbReference type="Pfam" id="PF01521">
    <property type="entry name" value="Fe-S_biosyn"/>
    <property type="match status" value="1"/>
</dbReference>
<dbReference type="PANTHER" id="PTHR43011:SF1">
    <property type="entry name" value="IRON-SULFUR CLUSTER ASSEMBLY 2 HOMOLOG, MITOCHONDRIAL"/>
    <property type="match status" value="1"/>
</dbReference>
<comment type="subcellular location">
    <subcellularLocation>
        <location evidence="1">Mitochondrion</location>
    </subcellularLocation>
</comment>
<keyword evidence="11" id="KW-0472">Membrane</keyword>
<dbReference type="STRING" id="6210.W6ULW7"/>
<dbReference type="PANTHER" id="PTHR43011">
    <property type="entry name" value="IRON-SULFUR CLUSTER ASSEMBLY 2 HOMOLOG, MITOCHONDRIAL"/>
    <property type="match status" value="1"/>
</dbReference>
<evidence type="ECO:0000256" key="6">
    <source>
        <dbReference type="ARBA" id="ARBA00057540"/>
    </source>
</evidence>
<evidence type="ECO:0000259" key="12">
    <source>
        <dbReference type="Pfam" id="PF01521"/>
    </source>
</evidence>
<dbReference type="NCBIfam" id="TIGR00049">
    <property type="entry name" value="iron-sulfur cluster assembly accessory protein"/>
    <property type="match status" value="1"/>
</dbReference>
<dbReference type="OMA" id="HIYHIPL"/>
<dbReference type="InterPro" id="IPR016092">
    <property type="entry name" value="ATAP"/>
</dbReference>
<evidence type="ECO:0000256" key="1">
    <source>
        <dbReference type="ARBA" id="ARBA00004173"/>
    </source>
</evidence>
<dbReference type="Proteomes" id="UP000019149">
    <property type="component" value="Unassembled WGS sequence"/>
</dbReference>
<evidence type="ECO:0000256" key="7">
    <source>
        <dbReference type="ARBA" id="ARBA00073313"/>
    </source>
</evidence>
<keyword evidence="3" id="KW-0479">Metal-binding</keyword>
<evidence type="ECO:0000256" key="4">
    <source>
        <dbReference type="ARBA" id="ARBA00023004"/>
    </source>
</evidence>